<dbReference type="SUPFAM" id="SSF53474">
    <property type="entry name" value="alpha/beta-Hydrolases"/>
    <property type="match status" value="1"/>
</dbReference>
<dbReference type="EMBL" id="CP165734">
    <property type="protein sequence ID" value="XDV59327.1"/>
    <property type="molecule type" value="Genomic_DNA"/>
</dbReference>
<dbReference type="PANTHER" id="PTHR37017">
    <property type="entry name" value="AB HYDROLASE-1 DOMAIN-CONTAINING PROTEIN-RELATED"/>
    <property type="match status" value="1"/>
</dbReference>
<accession>A0AB39XNK3</accession>
<organism evidence="2">
    <name type="scientific">Bradyrhizobium sp. LLZ17</name>
    <dbReference type="NCBI Taxonomy" id="3239388"/>
    <lineage>
        <taxon>Bacteria</taxon>
        <taxon>Pseudomonadati</taxon>
        <taxon>Pseudomonadota</taxon>
        <taxon>Alphaproteobacteria</taxon>
        <taxon>Hyphomicrobiales</taxon>
        <taxon>Nitrobacteraceae</taxon>
        <taxon>Bradyrhizobium</taxon>
    </lineage>
</organism>
<dbReference type="AlphaFoldDB" id="A0AB39XNK3"/>
<dbReference type="GO" id="GO:0016787">
    <property type="term" value="F:hydrolase activity"/>
    <property type="evidence" value="ECO:0007669"/>
    <property type="project" value="UniProtKB-KW"/>
</dbReference>
<reference evidence="2" key="1">
    <citation type="submission" date="2024-08" db="EMBL/GenBank/DDBJ databases">
        <authorList>
            <person name="Chaddad Z."/>
            <person name="Lamrabet M."/>
            <person name="Bouhnik O."/>
            <person name="Alami S."/>
            <person name="Wipf D."/>
            <person name="Courty P.E."/>
            <person name="Missbah El Idrissi M."/>
        </authorList>
    </citation>
    <scope>NUCLEOTIDE SEQUENCE</scope>
    <source>
        <strain evidence="2">LLZ17</strain>
    </source>
</reference>
<dbReference type="Pfam" id="PF12697">
    <property type="entry name" value="Abhydrolase_6"/>
    <property type="match status" value="1"/>
</dbReference>
<proteinExistence type="predicted"/>
<gene>
    <name evidence="2" type="ORF">AB8Z38_07960</name>
</gene>
<protein>
    <submittedName>
        <fullName evidence="2">Alpha/beta fold hydrolase</fullName>
    </submittedName>
</protein>
<dbReference type="PANTHER" id="PTHR37017:SF11">
    <property type="entry name" value="ESTERASE_LIPASE_THIOESTERASE DOMAIN-CONTAINING PROTEIN"/>
    <property type="match status" value="1"/>
</dbReference>
<sequence>MATFVLVPGAGGVAWYWHRTVPLIRAAGHQAIAIDLPGDDRHAGLAAYADIVIRAIAERSEIILVAQSLAGFTAPLVCARAPVRMLVFVNAMIPKPGETAGAWWSATGAVEAREQAAASRGYATEFGVGTYFLHDVPQDVLRTGPEPREEAETVFGEPCRFARWPDIPIHVLAGRDDRFFPIKFQRRVARERFGKEVEEIPGGHLVALSNPEGLTERLVAYERD</sequence>
<evidence type="ECO:0000259" key="1">
    <source>
        <dbReference type="Pfam" id="PF12697"/>
    </source>
</evidence>
<dbReference type="Gene3D" id="3.40.50.1820">
    <property type="entry name" value="alpha/beta hydrolase"/>
    <property type="match status" value="1"/>
</dbReference>
<name>A0AB39XNK3_9BRAD</name>
<keyword evidence="2" id="KW-0378">Hydrolase</keyword>
<dbReference type="RefSeq" id="WP_369724043.1">
    <property type="nucleotide sequence ID" value="NZ_CP165734.1"/>
</dbReference>
<dbReference type="InterPro" id="IPR000073">
    <property type="entry name" value="AB_hydrolase_1"/>
</dbReference>
<dbReference type="InterPro" id="IPR029058">
    <property type="entry name" value="AB_hydrolase_fold"/>
</dbReference>
<feature type="domain" description="AB hydrolase-1" evidence="1">
    <location>
        <begin position="4"/>
        <end position="214"/>
    </location>
</feature>
<dbReference type="InterPro" id="IPR052897">
    <property type="entry name" value="Sec-Metab_Biosynth_Hydrolase"/>
</dbReference>
<evidence type="ECO:0000313" key="2">
    <source>
        <dbReference type="EMBL" id="XDV59327.1"/>
    </source>
</evidence>